<keyword evidence="5" id="KW-0472">Membrane</keyword>
<dbReference type="InterPro" id="IPR036390">
    <property type="entry name" value="WH_DNA-bd_sf"/>
</dbReference>
<keyword evidence="5" id="KW-1133">Transmembrane helix</keyword>
<sequence>MTVYVEATMKREQMPYTLSASDLHVVLALVRGGTLARASERLGIAGATVFRAVQRIESGLGQRLFERSRAGYQPTELGAALAEQAEAIALNLEAAQSIAQGSPEQVSGSVNITTTDAVLHGLVASALKPLDARHPRISYVLHTGNEIADLVRHDADIAIRATKDVPVHLIGKHLGAIQVALFASREHGPIEGMNADQAAKLSWIAPDDALPGHPSVVWRKRQFPKIRPKYRVNSILTVMELVALGMGVGILPTFLVRGRNDLLQLTDIIKDSQTELWLLMHRESRHRRRVSAVFEHLHHSLGDALRQP</sequence>
<dbReference type="Proteomes" id="UP000076848">
    <property type="component" value="Unassembled WGS sequence"/>
</dbReference>
<protein>
    <submittedName>
        <fullName evidence="7">LysR family transcriptional regulator</fullName>
    </submittedName>
</protein>
<evidence type="ECO:0000256" key="4">
    <source>
        <dbReference type="ARBA" id="ARBA00023163"/>
    </source>
</evidence>
<feature type="domain" description="HTH lysR-type" evidence="6">
    <location>
        <begin position="18"/>
        <end position="75"/>
    </location>
</feature>
<dbReference type="EMBL" id="FKIF01000008">
    <property type="protein sequence ID" value="SAI73090.1"/>
    <property type="molecule type" value="Genomic_DNA"/>
</dbReference>
<dbReference type="InterPro" id="IPR005119">
    <property type="entry name" value="LysR_subst-bd"/>
</dbReference>
<reference evidence="7 8" key="1">
    <citation type="submission" date="2016-04" db="EMBL/GenBank/DDBJ databases">
        <authorList>
            <consortium name="Pathogen Informatics"/>
        </authorList>
    </citation>
    <scope>NUCLEOTIDE SEQUENCE [LARGE SCALE GENOMIC DNA]</scope>
    <source>
        <strain evidence="7 8">H050680373</strain>
    </source>
</reference>
<dbReference type="PROSITE" id="PS50931">
    <property type="entry name" value="HTH_LYSR"/>
    <property type="match status" value="1"/>
</dbReference>
<evidence type="ECO:0000256" key="3">
    <source>
        <dbReference type="ARBA" id="ARBA00023125"/>
    </source>
</evidence>
<dbReference type="Gene3D" id="1.10.10.10">
    <property type="entry name" value="Winged helix-like DNA-binding domain superfamily/Winged helix DNA-binding domain"/>
    <property type="match status" value="1"/>
</dbReference>
<dbReference type="Pfam" id="PF03466">
    <property type="entry name" value="LysR_substrate"/>
    <property type="match status" value="1"/>
</dbReference>
<keyword evidence="2" id="KW-0805">Transcription regulation</keyword>
<keyword evidence="4" id="KW-0804">Transcription</keyword>
<evidence type="ECO:0000313" key="7">
    <source>
        <dbReference type="EMBL" id="SAI73090.1"/>
    </source>
</evidence>
<keyword evidence="5" id="KW-0812">Transmembrane</keyword>
<dbReference type="Gene3D" id="3.40.190.290">
    <property type="match status" value="1"/>
</dbReference>
<dbReference type="SUPFAM" id="SSF46785">
    <property type="entry name" value="Winged helix' DNA-binding domain"/>
    <property type="match status" value="1"/>
</dbReference>
<evidence type="ECO:0000313" key="8">
    <source>
        <dbReference type="Proteomes" id="UP000076848"/>
    </source>
</evidence>
<feature type="transmembrane region" description="Helical" evidence="5">
    <location>
        <begin position="235"/>
        <end position="256"/>
    </location>
</feature>
<name>A0A157SRJ1_9BORD</name>
<dbReference type="PANTHER" id="PTHR30579:SF3">
    <property type="entry name" value="TRANSCRIPTIONAL REGULATORY PROTEIN"/>
    <property type="match status" value="1"/>
</dbReference>
<evidence type="ECO:0000259" key="6">
    <source>
        <dbReference type="PROSITE" id="PS50931"/>
    </source>
</evidence>
<comment type="similarity">
    <text evidence="1">Belongs to the LysR transcriptional regulatory family.</text>
</comment>
<dbReference type="PANTHER" id="PTHR30579">
    <property type="entry name" value="TRANSCRIPTIONAL REGULATOR"/>
    <property type="match status" value="1"/>
</dbReference>
<dbReference type="InterPro" id="IPR050176">
    <property type="entry name" value="LTTR"/>
</dbReference>
<evidence type="ECO:0000256" key="1">
    <source>
        <dbReference type="ARBA" id="ARBA00009437"/>
    </source>
</evidence>
<keyword evidence="3" id="KW-0238">DNA-binding</keyword>
<dbReference type="STRING" id="288768.SAMEA3906486_04459"/>
<dbReference type="GO" id="GO:0003700">
    <property type="term" value="F:DNA-binding transcription factor activity"/>
    <property type="evidence" value="ECO:0007669"/>
    <property type="project" value="InterPro"/>
</dbReference>
<evidence type="ECO:0000256" key="5">
    <source>
        <dbReference type="SAM" id="Phobius"/>
    </source>
</evidence>
<dbReference type="SUPFAM" id="SSF53850">
    <property type="entry name" value="Periplasmic binding protein-like II"/>
    <property type="match status" value="1"/>
</dbReference>
<accession>A0A157SRJ1</accession>
<dbReference type="Pfam" id="PF00126">
    <property type="entry name" value="HTH_1"/>
    <property type="match status" value="1"/>
</dbReference>
<dbReference type="GO" id="GO:0003677">
    <property type="term" value="F:DNA binding"/>
    <property type="evidence" value="ECO:0007669"/>
    <property type="project" value="UniProtKB-KW"/>
</dbReference>
<dbReference type="InterPro" id="IPR036388">
    <property type="entry name" value="WH-like_DNA-bd_sf"/>
</dbReference>
<gene>
    <name evidence="7" type="primary">abgR_3</name>
    <name evidence="7" type="ORF">SAMEA3906486_04459</name>
</gene>
<proteinExistence type="inferred from homology"/>
<organism evidence="7 8">
    <name type="scientific">Bordetella ansorpii</name>
    <dbReference type="NCBI Taxonomy" id="288768"/>
    <lineage>
        <taxon>Bacteria</taxon>
        <taxon>Pseudomonadati</taxon>
        <taxon>Pseudomonadota</taxon>
        <taxon>Betaproteobacteria</taxon>
        <taxon>Burkholderiales</taxon>
        <taxon>Alcaligenaceae</taxon>
        <taxon>Bordetella</taxon>
    </lineage>
</organism>
<dbReference type="AlphaFoldDB" id="A0A157SRJ1"/>
<dbReference type="InterPro" id="IPR000847">
    <property type="entry name" value="LysR_HTH_N"/>
</dbReference>
<keyword evidence="8" id="KW-1185">Reference proteome</keyword>
<evidence type="ECO:0000256" key="2">
    <source>
        <dbReference type="ARBA" id="ARBA00023015"/>
    </source>
</evidence>